<comment type="caution">
    <text evidence="3">The sequence shown here is derived from an EMBL/GenBank/DDBJ whole genome shotgun (WGS) entry which is preliminary data.</text>
</comment>
<evidence type="ECO:0000259" key="2">
    <source>
        <dbReference type="Pfam" id="PF00144"/>
    </source>
</evidence>
<keyword evidence="1" id="KW-0732">Signal</keyword>
<dbReference type="PANTHER" id="PTHR46825">
    <property type="entry name" value="D-ALANYL-D-ALANINE-CARBOXYPEPTIDASE/ENDOPEPTIDASE AMPH"/>
    <property type="match status" value="1"/>
</dbReference>
<sequence length="569" mass="63242">MISKSSSNFYTLSLLLFSTLIALISAAPSAHPNNAVIPPEILLEIETIIRASMERQHVPAFGISLVKGDATYAKTYGLRDVESNIPADGNTLFAIGSLSKAFAALVVTRTLRDLHPEMGEAVLDTPIATLAPSFNLTLGDRYRSEQVTFRDLLAHRVCALQELSGLLAQAYEGKDDFYYRYRYAPEECTFRNGMAYSNALIALSGEIVAHMVNTTYEELLTQLLVDLGMTGTTWIRASDDHNNMMHRAVPYIWKEGRLQRYNTELMKLIAPIFGGGGMLSCVNDMVKYIQLYARNGKIGDNQVIPEEVMKWMTTISNNGYSGSTKTMDNPDTTLDISVGYGLALYSGIFDGWRRIGHGGYLPPFQSSFYSYPDLGISIFITSNGPGMLLESEEVKTQIFYLLSGLPRPQEAPKNQPDHTMQHELSFYTGNKFTNPKPTKNSVAKSQVKITLDQAVGSYGSGFNGEMTITLRTNSVGIPQLYWSYGRMAEGWLVQIAPNRFVLTKWASDFWMIYWATGIGFGAVEINFLDIDTLQYSELGLVLSTNFKRGLKLDDLPVIPWQPDSCGSSK</sequence>
<dbReference type="InterPro" id="IPR001466">
    <property type="entry name" value="Beta-lactam-related"/>
</dbReference>
<dbReference type="Gene3D" id="3.40.710.10">
    <property type="entry name" value="DD-peptidase/beta-lactamase superfamily"/>
    <property type="match status" value="1"/>
</dbReference>
<evidence type="ECO:0000313" key="3">
    <source>
        <dbReference type="EMBL" id="OXA49519.1"/>
    </source>
</evidence>
<gene>
    <name evidence="3" type="ORF">Fcan01_16039</name>
</gene>
<name>A0A226DWD0_FOLCA</name>
<dbReference type="PANTHER" id="PTHR46825:SF15">
    <property type="entry name" value="BETA-LACTAMASE-RELATED DOMAIN-CONTAINING PROTEIN"/>
    <property type="match status" value="1"/>
</dbReference>
<dbReference type="EMBL" id="LNIX01000010">
    <property type="protein sequence ID" value="OXA49519.1"/>
    <property type="molecule type" value="Genomic_DNA"/>
</dbReference>
<organism evidence="3 4">
    <name type="scientific">Folsomia candida</name>
    <name type="common">Springtail</name>
    <dbReference type="NCBI Taxonomy" id="158441"/>
    <lineage>
        <taxon>Eukaryota</taxon>
        <taxon>Metazoa</taxon>
        <taxon>Ecdysozoa</taxon>
        <taxon>Arthropoda</taxon>
        <taxon>Hexapoda</taxon>
        <taxon>Collembola</taxon>
        <taxon>Entomobryomorpha</taxon>
        <taxon>Isotomoidea</taxon>
        <taxon>Isotomidae</taxon>
        <taxon>Proisotominae</taxon>
        <taxon>Folsomia</taxon>
    </lineage>
</organism>
<keyword evidence="4" id="KW-1185">Reference proteome</keyword>
<proteinExistence type="predicted"/>
<feature type="signal peptide" evidence="1">
    <location>
        <begin position="1"/>
        <end position="26"/>
    </location>
</feature>
<reference evidence="3 4" key="1">
    <citation type="submission" date="2015-12" db="EMBL/GenBank/DDBJ databases">
        <title>The genome of Folsomia candida.</title>
        <authorList>
            <person name="Faddeeva A."/>
            <person name="Derks M.F."/>
            <person name="Anvar Y."/>
            <person name="Smit S."/>
            <person name="Van Straalen N."/>
            <person name="Roelofs D."/>
        </authorList>
    </citation>
    <scope>NUCLEOTIDE SEQUENCE [LARGE SCALE GENOMIC DNA]</scope>
    <source>
        <strain evidence="3 4">VU population</strain>
        <tissue evidence="3">Whole body</tissue>
    </source>
</reference>
<dbReference type="AlphaFoldDB" id="A0A226DWD0"/>
<evidence type="ECO:0000313" key="4">
    <source>
        <dbReference type="Proteomes" id="UP000198287"/>
    </source>
</evidence>
<dbReference type="Pfam" id="PF00144">
    <property type="entry name" value="Beta-lactamase"/>
    <property type="match status" value="1"/>
</dbReference>
<accession>A0A226DWD0</accession>
<dbReference type="InterPro" id="IPR050491">
    <property type="entry name" value="AmpC-like"/>
</dbReference>
<feature type="chain" id="PRO_5012081796" evidence="1">
    <location>
        <begin position="27"/>
        <end position="569"/>
    </location>
</feature>
<dbReference type="SUPFAM" id="SSF56601">
    <property type="entry name" value="beta-lactamase/transpeptidase-like"/>
    <property type="match status" value="1"/>
</dbReference>
<dbReference type="OrthoDB" id="5946976at2759"/>
<protein>
    <submittedName>
        <fullName evidence="3">Beta-lactamase</fullName>
    </submittedName>
</protein>
<dbReference type="InterPro" id="IPR012338">
    <property type="entry name" value="Beta-lactam/transpept-like"/>
</dbReference>
<dbReference type="Proteomes" id="UP000198287">
    <property type="component" value="Unassembled WGS sequence"/>
</dbReference>
<evidence type="ECO:0000256" key="1">
    <source>
        <dbReference type="SAM" id="SignalP"/>
    </source>
</evidence>
<feature type="domain" description="Beta-lactamase-related" evidence="2">
    <location>
        <begin position="46"/>
        <end position="387"/>
    </location>
</feature>